<feature type="chain" id="PRO_5038733338" evidence="4">
    <location>
        <begin position="24"/>
        <end position="431"/>
    </location>
</feature>
<feature type="signal peptide" evidence="4">
    <location>
        <begin position="1"/>
        <end position="23"/>
    </location>
</feature>
<evidence type="ECO:0000256" key="4">
    <source>
        <dbReference type="SAM" id="SignalP"/>
    </source>
</evidence>
<dbReference type="InterPro" id="IPR050490">
    <property type="entry name" value="Bact_solute-bd_prot1"/>
</dbReference>
<dbReference type="RefSeq" id="WP_186876292.1">
    <property type="nucleotide sequence ID" value="NZ_JACOPF010000002.1"/>
</dbReference>
<evidence type="ECO:0000256" key="2">
    <source>
        <dbReference type="ARBA" id="ARBA00022448"/>
    </source>
</evidence>
<evidence type="ECO:0000256" key="1">
    <source>
        <dbReference type="ARBA" id="ARBA00008520"/>
    </source>
</evidence>
<dbReference type="PROSITE" id="PS51257">
    <property type="entry name" value="PROKAR_LIPOPROTEIN"/>
    <property type="match status" value="1"/>
</dbReference>
<dbReference type="PANTHER" id="PTHR43649">
    <property type="entry name" value="ARABINOSE-BINDING PROTEIN-RELATED"/>
    <property type="match status" value="1"/>
</dbReference>
<protein>
    <submittedName>
        <fullName evidence="5">ABC transporter substrate-binding protein</fullName>
    </submittedName>
</protein>
<name>A0A923LIV1_9FIRM</name>
<dbReference type="AlphaFoldDB" id="A0A923LIV1"/>
<dbReference type="InterPro" id="IPR006059">
    <property type="entry name" value="SBP"/>
</dbReference>
<comment type="caution">
    <text evidence="5">The sequence shown here is derived from an EMBL/GenBank/DDBJ whole genome shotgun (WGS) entry which is preliminary data.</text>
</comment>
<evidence type="ECO:0000256" key="3">
    <source>
        <dbReference type="ARBA" id="ARBA00022729"/>
    </source>
</evidence>
<comment type="similarity">
    <text evidence="1">Belongs to the bacterial solute-binding protein 1 family.</text>
</comment>
<dbReference type="Gene3D" id="3.40.190.10">
    <property type="entry name" value="Periplasmic binding protein-like II"/>
    <property type="match status" value="2"/>
</dbReference>
<accession>A0A923LIV1</accession>
<dbReference type="PANTHER" id="PTHR43649:SF34">
    <property type="entry name" value="ABC TRANSPORTER PERIPLASMIC-BINDING PROTEIN YCJN-RELATED"/>
    <property type="match status" value="1"/>
</dbReference>
<sequence length="431" mass="46736">MMKKRMKQIAACMIAATMVAGLAGCGGNKDGNSSSGGGSGDKITLHFSFDQGVGEPTQKIVDKFNESQDKIQVETVLLPQDANQVHDDFVNKLASGDTSVDIMGLDVVYVSEFASAGWLMDLTDKVDTSTMLEGPVAGATYDGKLVAAPWFTNSSVLFYRTDVLEALGAEVPTTWEGWMELADKAVGTNGIEYGADFQAAQAEALVTNWVEYVWGNGGDILDEDGNPVVNSENNIEATNIMKTLVDEYAPEGVTTYTETESEQVFKEGKCLFIRDWSGFWSSGQDEGSKVTGKIAATKLPTGPSGEESHTCLGGLDLVVNNAISDEQKEAAIEFINYMTSAETQKEMTLISSQPPVVKDVYTDTEILEEIPFYADFYDIIMTGKSRPMSPQYAKVSDAIQRNIHQALTGEAEVEDALNTLQSEIEELNSEK</sequence>
<dbReference type="EMBL" id="JACOPF010000002">
    <property type="protein sequence ID" value="MBC5689632.1"/>
    <property type="molecule type" value="Genomic_DNA"/>
</dbReference>
<proteinExistence type="inferred from homology"/>
<evidence type="ECO:0000313" key="5">
    <source>
        <dbReference type="EMBL" id="MBC5689632.1"/>
    </source>
</evidence>
<organism evidence="5 6">
    <name type="scientific">Mediterraneibacter hominis</name>
    <dbReference type="NCBI Taxonomy" id="2763054"/>
    <lineage>
        <taxon>Bacteria</taxon>
        <taxon>Bacillati</taxon>
        <taxon>Bacillota</taxon>
        <taxon>Clostridia</taxon>
        <taxon>Lachnospirales</taxon>
        <taxon>Lachnospiraceae</taxon>
        <taxon>Mediterraneibacter</taxon>
    </lineage>
</organism>
<keyword evidence="2" id="KW-0813">Transport</keyword>
<keyword evidence="3 4" id="KW-0732">Signal</keyword>
<dbReference type="Pfam" id="PF01547">
    <property type="entry name" value="SBP_bac_1"/>
    <property type="match status" value="1"/>
</dbReference>
<dbReference type="SUPFAM" id="SSF53850">
    <property type="entry name" value="Periplasmic binding protein-like II"/>
    <property type="match status" value="1"/>
</dbReference>
<evidence type="ECO:0000313" key="6">
    <source>
        <dbReference type="Proteomes" id="UP000652477"/>
    </source>
</evidence>
<keyword evidence="6" id="KW-1185">Reference proteome</keyword>
<reference evidence="5" key="1">
    <citation type="submission" date="2020-08" db="EMBL/GenBank/DDBJ databases">
        <title>Genome public.</title>
        <authorList>
            <person name="Liu C."/>
            <person name="Sun Q."/>
        </authorList>
    </citation>
    <scope>NUCLEOTIDE SEQUENCE</scope>
    <source>
        <strain evidence="5">NSJ-55</strain>
    </source>
</reference>
<dbReference type="Proteomes" id="UP000652477">
    <property type="component" value="Unassembled WGS sequence"/>
</dbReference>
<gene>
    <name evidence="5" type="ORF">H8S37_11950</name>
</gene>
<dbReference type="CDD" id="cd14750">
    <property type="entry name" value="PBP2_TMBP"/>
    <property type="match status" value="1"/>
</dbReference>